<dbReference type="PANTHER" id="PTHR33266">
    <property type="entry name" value="CHROMOSOME 15, WHOLE GENOME SHOTGUN SEQUENCE"/>
    <property type="match status" value="1"/>
</dbReference>
<dbReference type="OrthoDB" id="2347082at2759"/>
<dbReference type="AlphaFoldDB" id="A0A9N9N578"/>
<dbReference type="PANTHER" id="PTHR33266:SF1">
    <property type="entry name" value="F-BOX DOMAIN-CONTAINING PROTEIN"/>
    <property type="match status" value="1"/>
</dbReference>
<comment type="caution">
    <text evidence="1">The sequence shown here is derived from an EMBL/GenBank/DDBJ whole genome shotgun (WGS) entry which is preliminary data.</text>
</comment>
<gene>
    <name evidence="1" type="ORF">AGERDE_LOCUS13562</name>
</gene>
<keyword evidence="2" id="KW-1185">Reference proteome</keyword>
<evidence type="ECO:0000313" key="1">
    <source>
        <dbReference type="EMBL" id="CAG8702108.1"/>
    </source>
</evidence>
<name>A0A9N9N578_9GLOM</name>
<organism evidence="1 2">
    <name type="scientific">Ambispora gerdemannii</name>
    <dbReference type="NCBI Taxonomy" id="144530"/>
    <lineage>
        <taxon>Eukaryota</taxon>
        <taxon>Fungi</taxon>
        <taxon>Fungi incertae sedis</taxon>
        <taxon>Mucoromycota</taxon>
        <taxon>Glomeromycotina</taxon>
        <taxon>Glomeromycetes</taxon>
        <taxon>Archaeosporales</taxon>
        <taxon>Ambisporaceae</taxon>
        <taxon>Ambispora</taxon>
    </lineage>
</organism>
<feature type="non-terminal residue" evidence="1">
    <location>
        <position position="163"/>
    </location>
</feature>
<proteinExistence type="predicted"/>
<feature type="non-terminal residue" evidence="1">
    <location>
        <position position="1"/>
    </location>
</feature>
<protein>
    <submittedName>
        <fullName evidence="1">1052_t:CDS:1</fullName>
    </submittedName>
</protein>
<sequence length="163" mass="18721">AFEKLKSVLDEQANDKNSVMLRNSKIRFNHFAYVDFTPTRMDLINYFFRGAAILCKRNQKGTDLLIPIAMVQDDETPVTEDNLSFISIQVRNRADDGKPTGDEIEVFKRQRTDNIFKQTARYIEIDNSVPFPLPYLGIYMSLGVASEDIECQCMLDIGVKTRK</sequence>
<dbReference type="EMBL" id="CAJVPL010018475">
    <property type="protein sequence ID" value="CAG8702108.1"/>
    <property type="molecule type" value="Genomic_DNA"/>
</dbReference>
<accession>A0A9N9N578</accession>
<evidence type="ECO:0000313" key="2">
    <source>
        <dbReference type="Proteomes" id="UP000789831"/>
    </source>
</evidence>
<reference evidence="1" key="1">
    <citation type="submission" date="2021-06" db="EMBL/GenBank/DDBJ databases">
        <authorList>
            <person name="Kallberg Y."/>
            <person name="Tangrot J."/>
            <person name="Rosling A."/>
        </authorList>
    </citation>
    <scope>NUCLEOTIDE SEQUENCE</scope>
    <source>
        <strain evidence="1">MT106</strain>
    </source>
</reference>
<dbReference type="Proteomes" id="UP000789831">
    <property type="component" value="Unassembled WGS sequence"/>
</dbReference>